<reference evidence="2 3" key="1">
    <citation type="submission" date="2009-07" db="EMBL/GenBank/DDBJ databases">
        <authorList>
            <person name="Madupu R."/>
            <person name="Sebastian Y."/>
            <person name="Durkin A.S."/>
            <person name="Torralba M."/>
            <person name="Methe B."/>
            <person name="Sutton G.G."/>
            <person name="Strausberg R.L."/>
            <person name="Nelson K.E."/>
        </authorList>
    </citation>
    <scope>NUCLEOTIDE SEQUENCE [LARGE SCALE GENOMIC DNA]</scope>
    <source>
        <strain evidence="2 3">RM3277</strain>
    </source>
</reference>
<proteinExistence type="predicted"/>
<evidence type="ECO:0000313" key="2">
    <source>
        <dbReference type="EMBL" id="EET79569.1"/>
    </source>
</evidence>
<dbReference type="Proteomes" id="UP000003107">
    <property type="component" value="Unassembled WGS sequence"/>
</dbReference>
<sequence>MPYRPSKFIKKQTLQVKNKLIYAPKFTCRIYFWLFAPFRLIVNFKYRQKSINQTNRLP</sequence>
<dbReference type="STRING" id="553219.CAMSH0001_0675"/>
<keyword evidence="1" id="KW-0812">Transmembrane</keyword>
<keyword evidence="1" id="KW-1133">Transmembrane helix</keyword>
<keyword evidence="1" id="KW-0472">Membrane</keyword>
<dbReference type="AlphaFoldDB" id="C6RGL9"/>
<name>C6RGL9_9BACT</name>
<evidence type="ECO:0000313" key="3">
    <source>
        <dbReference type="Proteomes" id="UP000003107"/>
    </source>
</evidence>
<protein>
    <submittedName>
        <fullName evidence="2">Uncharacterized protein</fullName>
    </submittedName>
</protein>
<evidence type="ECO:0000256" key="1">
    <source>
        <dbReference type="SAM" id="Phobius"/>
    </source>
</evidence>
<feature type="transmembrane region" description="Helical" evidence="1">
    <location>
        <begin position="20"/>
        <end position="42"/>
    </location>
</feature>
<dbReference type="EMBL" id="ACVQ01000019">
    <property type="protein sequence ID" value="EET79569.1"/>
    <property type="molecule type" value="Genomic_DNA"/>
</dbReference>
<organism evidence="2 3">
    <name type="scientific">Campylobacter showae RM3277</name>
    <dbReference type="NCBI Taxonomy" id="553219"/>
    <lineage>
        <taxon>Bacteria</taxon>
        <taxon>Pseudomonadati</taxon>
        <taxon>Campylobacterota</taxon>
        <taxon>Epsilonproteobacteria</taxon>
        <taxon>Campylobacterales</taxon>
        <taxon>Campylobacteraceae</taxon>
        <taxon>Campylobacter</taxon>
    </lineage>
</organism>
<comment type="caution">
    <text evidence="2">The sequence shown here is derived from an EMBL/GenBank/DDBJ whole genome shotgun (WGS) entry which is preliminary data.</text>
</comment>
<gene>
    <name evidence="2" type="ORF">CAMSH0001_0675</name>
</gene>
<accession>C6RGL9</accession>
<keyword evidence="3" id="KW-1185">Reference proteome</keyword>